<reference evidence="2" key="3">
    <citation type="submission" date="2022-11" db="EMBL/GenBank/DDBJ databases">
        <title>Chitin-degrading and fungicidal potential of chitinolytic bacterial strains from marine environment of the Pacific Ocean regions.</title>
        <authorList>
            <person name="Pentekhina I."/>
            <person name="Nedashkovskaya O."/>
            <person name="Seitkalieva A."/>
            <person name="Podvolotskaya A."/>
            <person name="Tekutyeva L."/>
            <person name="Balabanova L."/>
        </authorList>
    </citation>
    <scope>NUCLEOTIDE SEQUENCE</scope>
    <source>
        <strain evidence="2">KMM 6838</strain>
    </source>
</reference>
<dbReference type="AlphaFoldDB" id="A0A143HNR8"/>
<dbReference type="Proteomes" id="UP001209730">
    <property type="component" value="Unassembled WGS sequence"/>
</dbReference>
<evidence type="ECO:0000313" key="2">
    <source>
        <dbReference type="EMBL" id="MCX2801097.1"/>
    </source>
</evidence>
<reference evidence="3" key="2">
    <citation type="submission" date="2016-03" db="EMBL/GenBank/DDBJ databases">
        <authorList>
            <person name="Lee Y.-S."/>
            <person name="Choi Y.-L."/>
        </authorList>
    </citation>
    <scope>NUCLEOTIDE SEQUENCE [LARGE SCALE GENOMIC DNA]</scope>
    <source>
        <strain evidence="3">DAU221</strain>
    </source>
</reference>
<proteinExistence type="predicted"/>
<dbReference type="OrthoDB" id="5889044at2"/>
<keyword evidence="3" id="KW-1185">Reference proteome</keyword>
<sequence>MWLEQPPAPNAPPKAATALEMAIYEFEKKCDAYHAAQYSPSLSNESPQERDKRLREWREAREHLEQERRRINTLASIEDGLVKYRMEFNALTSSQRLERMRKEKHHPTKVLARHLLAEGEPKPSLQHVAHHLIPGKGRWKQKNLLAARIKLHLSGIRINDPRNGVWIPNLKTHKNHWATPEAPTHKSIHGVNYEHWISVQFLPIPPGPTFVAKLRDVKMKIKSGTYPVKIESPKDPLWSGK</sequence>
<dbReference type="InterPro" id="IPR032871">
    <property type="entry name" value="AHH_dom_containing"/>
</dbReference>
<dbReference type="STRING" id="252514.A3224_12905"/>
<dbReference type="EMBL" id="JAPHQB010000005">
    <property type="protein sequence ID" value="MCX2801097.1"/>
    <property type="molecule type" value="Genomic_DNA"/>
</dbReference>
<dbReference type="GeneID" id="76608943"/>
<evidence type="ECO:0000313" key="1">
    <source>
        <dbReference type="EMBL" id="AMX03359.1"/>
    </source>
</evidence>
<dbReference type="Pfam" id="PF14412">
    <property type="entry name" value="AHH"/>
    <property type="match status" value="1"/>
</dbReference>
<dbReference type="Proteomes" id="UP000076077">
    <property type="component" value="Chromosome"/>
</dbReference>
<protein>
    <submittedName>
        <fullName evidence="2">AHH domain-containing protein</fullName>
    </submittedName>
</protein>
<dbReference type="RefSeq" id="WP_067155399.1">
    <property type="nucleotide sequence ID" value="NZ_CP014864.1"/>
</dbReference>
<gene>
    <name evidence="1" type="ORF">A3224_12905</name>
    <name evidence="2" type="ORF">OQJ68_04770</name>
</gene>
<organism evidence="1 3">
    <name type="scientific">Microbulbifer thermotolerans</name>
    <dbReference type="NCBI Taxonomy" id="252514"/>
    <lineage>
        <taxon>Bacteria</taxon>
        <taxon>Pseudomonadati</taxon>
        <taxon>Pseudomonadota</taxon>
        <taxon>Gammaproteobacteria</taxon>
        <taxon>Cellvibrionales</taxon>
        <taxon>Microbulbiferaceae</taxon>
        <taxon>Microbulbifer</taxon>
    </lineage>
</organism>
<dbReference type="EMBL" id="CP014864">
    <property type="protein sequence ID" value="AMX03359.1"/>
    <property type="molecule type" value="Genomic_DNA"/>
</dbReference>
<reference evidence="1" key="1">
    <citation type="submission" date="2016-03" db="EMBL/GenBank/DDBJ databases">
        <authorList>
            <person name="Ploux O."/>
        </authorList>
    </citation>
    <scope>NUCLEOTIDE SEQUENCE [LARGE SCALE GENOMIC DNA]</scope>
    <source>
        <strain evidence="1">DAU221</strain>
    </source>
</reference>
<accession>A0A143HNR8</accession>
<evidence type="ECO:0000313" key="3">
    <source>
        <dbReference type="Proteomes" id="UP000076077"/>
    </source>
</evidence>
<dbReference type="KEGG" id="mthd:A3224_12905"/>
<name>A0A143HNR8_MICTH</name>